<protein>
    <submittedName>
        <fullName evidence="1">Uncharacterized protein</fullName>
    </submittedName>
</protein>
<name>A0A8S5RIN8_9VIRU</name>
<reference evidence="1" key="1">
    <citation type="journal article" date="2021" name="Proc. Natl. Acad. Sci. U.S.A.">
        <title>A Catalog of Tens of Thousands of Viruses from Human Metagenomes Reveals Hidden Associations with Chronic Diseases.</title>
        <authorList>
            <person name="Tisza M.J."/>
            <person name="Buck C.B."/>
        </authorList>
    </citation>
    <scope>NUCLEOTIDE SEQUENCE</scope>
    <source>
        <strain evidence="1">CtHG14</strain>
    </source>
</reference>
<evidence type="ECO:0000313" key="1">
    <source>
        <dbReference type="EMBL" id="DAE31247.1"/>
    </source>
</evidence>
<organism evidence="1">
    <name type="scientific">virus sp. ctHG14</name>
    <dbReference type="NCBI Taxonomy" id="2827626"/>
    <lineage>
        <taxon>Viruses</taxon>
    </lineage>
</organism>
<accession>A0A8S5RIN8</accession>
<sequence>MVSNEIYERIVSVKNAIAEGKLDDVIYERNCNIAESLRRLLSANNMKTIDIVSVLTVFASGEFTMAFNYIDKFDLPTTELCCNMYKQVKKDYYNGHVDLFIWHTESSDICGRYHAIRIYKSGHIVEYKVKLEKAWSDDFAMYLTHYEIYNKSKNRSYLRNQKIKFW</sequence>
<dbReference type="EMBL" id="BK059106">
    <property type="protein sequence ID" value="DAE31247.1"/>
    <property type="molecule type" value="Genomic_DNA"/>
</dbReference>
<proteinExistence type="predicted"/>